<evidence type="ECO:0008006" key="2">
    <source>
        <dbReference type="Google" id="ProtNLM"/>
    </source>
</evidence>
<dbReference type="Pfam" id="PF05014">
    <property type="entry name" value="Nuc_deoxyrib_tr"/>
    <property type="match status" value="1"/>
</dbReference>
<dbReference type="SUPFAM" id="SSF52309">
    <property type="entry name" value="N-(deoxy)ribosyltransferase-like"/>
    <property type="match status" value="1"/>
</dbReference>
<dbReference type="PANTHER" id="PTHR15364:SF0">
    <property type="entry name" value="2'-DEOXYNUCLEOSIDE 5'-PHOSPHATE N-HYDROLASE 1"/>
    <property type="match status" value="1"/>
</dbReference>
<organism evidence="1">
    <name type="scientific">Variovorax paradoxus</name>
    <dbReference type="NCBI Taxonomy" id="34073"/>
    <lineage>
        <taxon>Bacteria</taxon>
        <taxon>Pseudomonadati</taxon>
        <taxon>Pseudomonadota</taxon>
        <taxon>Betaproteobacteria</taxon>
        <taxon>Burkholderiales</taxon>
        <taxon>Comamonadaceae</taxon>
        <taxon>Variovorax</taxon>
    </lineage>
</organism>
<dbReference type="InterPro" id="IPR007710">
    <property type="entry name" value="Nucleoside_deoxyribTrfase"/>
</dbReference>
<dbReference type="Gene3D" id="3.40.50.450">
    <property type="match status" value="1"/>
</dbReference>
<proteinExistence type="predicted"/>
<protein>
    <recommendedName>
        <fullName evidence="2">Nucleoside 2-deoxyribosyltransferase</fullName>
    </recommendedName>
</protein>
<dbReference type="EMBL" id="LR743507">
    <property type="protein sequence ID" value="CAA2105974.1"/>
    <property type="molecule type" value="Genomic_DNA"/>
</dbReference>
<accession>A0A679IYJ2</accession>
<evidence type="ECO:0000313" key="1">
    <source>
        <dbReference type="EMBL" id="CAA2105974.1"/>
    </source>
</evidence>
<gene>
    <name evidence="1" type="ORF">VVAX_03519</name>
</gene>
<dbReference type="AlphaFoldDB" id="A0A679IYJ2"/>
<dbReference type="PANTHER" id="PTHR15364">
    <property type="entry name" value="2'-DEOXYNUCLEOSIDE 5'-PHOSPHATE N-HYDROLASE 1"/>
    <property type="match status" value="1"/>
</dbReference>
<sequence length="151" mass="15690">MSTVARPRVYLAGPDVFRPDAEQHFAVMAAACETLGLEALSPFDASITASIPPHAIYEANMAMIRSAHGVVANLEAFRGAGPDSGTAFEVGAAVALGLPVVAYGGQPADFGVNLQQALVFVSGAEEALQLIARLLFGVTQPTVPPAMRDLR</sequence>
<dbReference type="GO" id="GO:0009159">
    <property type="term" value="P:deoxyribonucleoside monophosphate catabolic process"/>
    <property type="evidence" value="ECO:0007669"/>
    <property type="project" value="TreeGrafter"/>
</dbReference>
<dbReference type="GO" id="GO:0070694">
    <property type="term" value="F:5-hydroxymethyl-dUMP N-hydrolase activity"/>
    <property type="evidence" value="ECO:0007669"/>
    <property type="project" value="TreeGrafter"/>
</dbReference>
<name>A0A679IYJ2_VARPD</name>
<reference evidence="1" key="1">
    <citation type="submission" date="2019-12" db="EMBL/GenBank/DDBJ databases">
        <authorList>
            <person name="Cremers G."/>
        </authorList>
    </citation>
    <scope>NUCLEOTIDE SEQUENCE</scope>
    <source>
        <strain evidence="1">Vvax</strain>
    </source>
</reference>
<dbReference type="InterPro" id="IPR051239">
    <property type="entry name" value="2'-dNMP_N-hydrolase"/>
</dbReference>
<dbReference type="RefSeq" id="WP_339091096.1">
    <property type="nucleotide sequence ID" value="NZ_LR743507.1"/>
</dbReference>